<accession>A0ABY5RJ10</accession>
<proteinExistence type="predicted"/>
<dbReference type="Pfam" id="PF10604">
    <property type="entry name" value="Polyketide_cyc2"/>
    <property type="match status" value="1"/>
</dbReference>
<dbReference type="InterPro" id="IPR019587">
    <property type="entry name" value="Polyketide_cyclase/dehydratase"/>
</dbReference>
<dbReference type="GeneID" id="74530985"/>
<name>A0ABY5RJ10_HALLR</name>
<sequence>MILEETTSVNASAESIYHFFETMDENYERWHPDHIEFRWVSGDGLETGAEAYFEERIAGKLQQKTVRFTEVVPDRYIEFKPTSWLVGLLMPSLSFTIDPTTDGCDFTQRIKVRTGPIGARLNRREFDAVREHMREEGENLNRILESEATSTV</sequence>
<dbReference type="SUPFAM" id="SSF55961">
    <property type="entry name" value="Bet v1-like"/>
    <property type="match status" value="1"/>
</dbReference>
<protein>
    <submittedName>
        <fullName evidence="1">SRPBCC family protein</fullName>
    </submittedName>
</protein>
<reference evidence="1" key="1">
    <citation type="submission" date="2021-07" db="EMBL/GenBank/DDBJ databases">
        <title>Studies on halocins as antimicrobial molecules from haloarchaea.</title>
        <authorList>
            <person name="Kumar S."/>
            <person name="Khare S.K."/>
        </authorList>
    </citation>
    <scope>NUCLEOTIDE SEQUENCE</scope>
    <source>
        <strain evidence="1">NCIM 5678</strain>
        <plasmid evidence="1">pHl5678-2</plasmid>
    </source>
</reference>
<keyword evidence="1" id="KW-0614">Plasmid</keyword>
<dbReference type="Proteomes" id="UP001058330">
    <property type="component" value="Plasmid pHl5678-2"/>
</dbReference>
<evidence type="ECO:0000313" key="1">
    <source>
        <dbReference type="EMBL" id="UVE52349.1"/>
    </source>
</evidence>
<dbReference type="InterPro" id="IPR023393">
    <property type="entry name" value="START-like_dom_sf"/>
</dbReference>
<dbReference type="EMBL" id="CP078065">
    <property type="protein sequence ID" value="UVE52349.1"/>
    <property type="molecule type" value="Genomic_DNA"/>
</dbReference>
<keyword evidence="2" id="KW-1185">Reference proteome</keyword>
<geneLocation type="plasmid" evidence="1 2">
    <name>pHl5678-2</name>
</geneLocation>
<dbReference type="Gene3D" id="3.30.530.20">
    <property type="match status" value="1"/>
</dbReference>
<dbReference type="CDD" id="cd07812">
    <property type="entry name" value="SRPBCC"/>
    <property type="match status" value="1"/>
</dbReference>
<gene>
    <name evidence="1" type="ORF">KU306_18660</name>
</gene>
<dbReference type="RefSeq" id="WP_258303746.1">
    <property type="nucleotide sequence ID" value="NZ_CP078065.1"/>
</dbReference>
<evidence type="ECO:0000313" key="2">
    <source>
        <dbReference type="Proteomes" id="UP001058330"/>
    </source>
</evidence>
<organism evidence="1 2">
    <name type="scientific">Haloferax larsenii</name>
    <dbReference type="NCBI Taxonomy" id="302484"/>
    <lineage>
        <taxon>Archaea</taxon>
        <taxon>Methanobacteriati</taxon>
        <taxon>Methanobacteriota</taxon>
        <taxon>Stenosarchaea group</taxon>
        <taxon>Halobacteria</taxon>
        <taxon>Halobacteriales</taxon>
        <taxon>Haloferacaceae</taxon>
        <taxon>Haloferax</taxon>
    </lineage>
</organism>